<evidence type="ECO:0000256" key="1">
    <source>
        <dbReference type="SAM" id="MobiDB-lite"/>
    </source>
</evidence>
<dbReference type="RefSeq" id="WP_237440845.1">
    <property type="nucleotide sequence ID" value="NZ_BAAADZ010000011.1"/>
</dbReference>
<proteinExistence type="predicted"/>
<comment type="caution">
    <text evidence="2">The sequence shown here is derived from an EMBL/GenBank/DDBJ whole genome shotgun (WGS) entry which is preliminary data.</text>
</comment>
<dbReference type="EMBL" id="JACICE010000003">
    <property type="protein sequence ID" value="MBB3776677.1"/>
    <property type="molecule type" value="Genomic_DNA"/>
</dbReference>
<name>A0ABR6I177_9SPHN</name>
<accession>A0ABR6I177</accession>
<organism evidence="2 3">
    <name type="scientific">Erythrobacter ramosus</name>
    <dbReference type="NCBI Taxonomy" id="35811"/>
    <lineage>
        <taxon>Bacteria</taxon>
        <taxon>Pseudomonadati</taxon>
        <taxon>Pseudomonadota</taxon>
        <taxon>Alphaproteobacteria</taxon>
        <taxon>Sphingomonadales</taxon>
        <taxon>Erythrobacteraceae</taxon>
        <taxon>Erythrobacter/Porphyrobacter group</taxon>
        <taxon>Erythrobacter</taxon>
    </lineage>
</organism>
<evidence type="ECO:0000313" key="3">
    <source>
        <dbReference type="Proteomes" id="UP000548685"/>
    </source>
</evidence>
<keyword evidence="3" id="KW-1185">Reference proteome</keyword>
<dbReference type="Proteomes" id="UP000548685">
    <property type="component" value="Unassembled WGS sequence"/>
</dbReference>
<protein>
    <submittedName>
        <fullName evidence="2">Uncharacterized protein</fullName>
    </submittedName>
</protein>
<reference evidence="2 3" key="1">
    <citation type="submission" date="2020-08" db="EMBL/GenBank/DDBJ databases">
        <title>Genomic Encyclopedia of Type Strains, Phase IV (KMG-IV): sequencing the most valuable type-strain genomes for metagenomic binning, comparative biology and taxonomic classification.</title>
        <authorList>
            <person name="Goeker M."/>
        </authorList>
    </citation>
    <scope>NUCLEOTIDE SEQUENCE [LARGE SCALE GENOMIC DNA]</scope>
    <source>
        <strain evidence="2 3">DSM 8510</strain>
    </source>
</reference>
<feature type="region of interest" description="Disordered" evidence="1">
    <location>
        <begin position="26"/>
        <end position="81"/>
    </location>
</feature>
<evidence type="ECO:0000313" key="2">
    <source>
        <dbReference type="EMBL" id="MBB3776677.1"/>
    </source>
</evidence>
<gene>
    <name evidence="2" type="ORF">FHS52_002669</name>
</gene>
<sequence>MRMILTMVALGGAAYALSRKLGGRNSSHGNAAYAGGQPRQSYDDVRDSGPAAMRDSPGRKWTGVDEASDQSFPASDPPGNY</sequence>